<dbReference type="Proteomes" id="UP001388366">
    <property type="component" value="Unassembled WGS sequence"/>
</dbReference>
<dbReference type="PANTHER" id="PTHR30570">
    <property type="entry name" value="PERIPLASMIC PHOSPHATE BINDING COMPONENT OF PHOSPHATE ABC TRANSPORTER"/>
    <property type="match status" value="1"/>
</dbReference>
<dbReference type="InterPro" id="IPR024370">
    <property type="entry name" value="PBP_domain"/>
</dbReference>
<dbReference type="Gene3D" id="3.40.190.10">
    <property type="entry name" value="Periplasmic binding protein-like II"/>
    <property type="match status" value="2"/>
</dbReference>
<feature type="chain" id="PRO_5045334438" evidence="2">
    <location>
        <begin position="20"/>
        <end position="314"/>
    </location>
</feature>
<sequence length="314" mass="35185">MIKHLLLVTNLFFCVAASSTQLSNLDTQKLDTQQPQTILVAGSTSVVQMLELVQADFNNTEQSVMQLRGMGSDKGIQAIGENLVDIGASSRYMTKAEQERWPNLKQTVLAQDALVFFTNIENPIKNLSTEQLSDIYRGKYTLWSQVSGKNTAKSEQDNQIHLFSKGIQHGTFDVFLEFLNLDYMKSAKPDAIKFKSAGNRGLFSKQDVALYNEFNQALGIVQRIPNAIAFDSFGAVSQLKNSKLIDKIRILSINDVSPTQETVKTSHYNFVRPLVLIVNTQSAESVKKGKLISDFLKTKDIRELLTSHHYIMVD</sequence>
<dbReference type="Pfam" id="PF12849">
    <property type="entry name" value="PBP_like_2"/>
    <property type="match status" value="1"/>
</dbReference>
<dbReference type="PANTHER" id="PTHR30570:SF1">
    <property type="entry name" value="PHOSPHATE-BINDING PROTEIN PSTS"/>
    <property type="match status" value="1"/>
</dbReference>
<keyword evidence="5" id="KW-1185">Reference proteome</keyword>
<proteinExistence type="predicted"/>
<dbReference type="InterPro" id="IPR050811">
    <property type="entry name" value="Phosphate_ABC_transporter"/>
</dbReference>
<name>A0ABU9U5Z5_9GAMM</name>
<comment type="caution">
    <text evidence="4">The sequence shown here is derived from an EMBL/GenBank/DDBJ whole genome shotgun (WGS) entry which is preliminary data.</text>
</comment>
<organism evidence="4 5">
    <name type="scientific">Pseudoalteromonas neustonica</name>
    <dbReference type="NCBI Taxonomy" id="1840331"/>
    <lineage>
        <taxon>Bacteria</taxon>
        <taxon>Pseudomonadati</taxon>
        <taxon>Pseudomonadota</taxon>
        <taxon>Gammaproteobacteria</taxon>
        <taxon>Alteromonadales</taxon>
        <taxon>Pseudoalteromonadaceae</taxon>
        <taxon>Pseudoalteromonas</taxon>
    </lineage>
</organism>
<evidence type="ECO:0000256" key="2">
    <source>
        <dbReference type="SAM" id="SignalP"/>
    </source>
</evidence>
<gene>
    <name evidence="4" type="ORF">WNY63_13835</name>
</gene>
<accession>A0ABU9U5Z5</accession>
<evidence type="ECO:0000313" key="5">
    <source>
        <dbReference type="Proteomes" id="UP001388366"/>
    </source>
</evidence>
<dbReference type="RefSeq" id="WP_342884127.1">
    <property type="nucleotide sequence ID" value="NZ_JBBMQU010000025.1"/>
</dbReference>
<protein>
    <submittedName>
        <fullName evidence="4">Substrate-binding domain-containing protein</fullName>
    </submittedName>
</protein>
<keyword evidence="1 2" id="KW-0732">Signal</keyword>
<evidence type="ECO:0000313" key="4">
    <source>
        <dbReference type="EMBL" id="MEM5551811.1"/>
    </source>
</evidence>
<evidence type="ECO:0000259" key="3">
    <source>
        <dbReference type="Pfam" id="PF12849"/>
    </source>
</evidence>
<dbReference type="EMBL" id="JBBMQU010000025">
    <property type="protein sequence ID" value="MEM5551811.1"/>
    <property type="molecule type" value="Genomic_DNA"/>
</dbReference>
<dbReference type="SUPFAM" id="SSF53850">
    <property type="entry name" value="Periplasmic binding protein-like II"/>
    <property type="match status" value="1"/>
</dbReference>
<feature type="signal peptide" evidence="2">
    <location>
        <begin position="1"/>
        <end position="19"/>
    </location>
</feature>
<reference evidence="4 5" key="1">
    <citation type="submission" date="2024-03" db="EMBL/GenBank/DDBJ databases">
        <title>Community enrichment and isolation of bacterial strains for fucoidan degradation.</title>
        <authorList>
            <person name="Sichert A."/>
        </authorList>
    </citation>
    <scope>NUCLEOTIDE SEQUENCE [LARGE SCALE GENOMIC DNA]</scope>
    <source>
        <strain evidence="4 5">AS81</strain>
    </source>
</reference>
<evidence type="ECO:0000256" key="1">
    <source>
        <dbReference type="ARBA" id="ARBA00022729"/>
    </source>
</evidence>
<feature type="domain" description="PBP" evidence="3">
    <location>
        <begin position="33"/>
        <end position="282"/>
    </location>
</feature>